<accession>E2AZL6</accession>
<keyword evidence="2" id="KW-1185">Reference proteome</keyword>
<feature type="non-terminal residue" evidence="1">
    <location>
        <position position="1"/>
    </location>
</feature>
<protein>
    <submittedName>
        <fullName evidence="1">Uncharacterized protein</fullName>
    </submittedName>
</protein>
<evidence type="ECO:0000313" key="2">
    <source>
        <dbReference type="Proteomes" id="UP000000311"/>
    </source>
</evidence>
<dbReference type="InParanoid" id="E2AZL6"/>
<dbReference type="AlphaFoldDB" id="E2AZL6"/>
<feature type="non-terminal residue" evidence="1">
    <location>
        <position position="36"/>
    </location>
</feature>
<gene>
    <name evidence="1" type="ORF">EAG_06543</name>
</gene>
<sequence>IETLEDLKEQLHFVITTVTLEILQRAQEDFIHRVNM</sequence>
<proteinExistence type="predicted"/>
<organism evidence="2">
    <name type="scientific">Camponotus floridanus</name>
    <name type="common">Florida carpenter ant</name>
    <dbReference type="NCBI Taxonomy" id="104421"/>
    <lineage>
        <taxon>Eukaryota</taxon>
        <taxon>Metazoa</taxon>
        <taxon>Ecdysozoa</taxon>
        <taxon>Arthropoda</taxon>
        <taxon>Hexapoda</taxon>
        <taxon>Insecta</taxon>
        <taxon>Pterygota</taxon>
        <taxon>Neoptera</taxon>
        <taxon>Endopterygota</taxon>
        <taxon>Hymenoptera</taxon>
        <taxon>Apocrita</taxon>
        <taxon>Aculeata</taxon>
        <taxon>Formicoidea</taxon>
        <taxon>Formicidae</taxon>
        <taxon>Formicinae</taxon>
        <taxon>Camponotus</taxon>
    </lineage>
</organism>
<name>E2AZL6_CAMFO</name>
<dbReference type="EMBL" id="GL444251">
    <property type="protein sequence ID" value="EFN61126.1"/>
    <property type="molecule type" value="Genomic_DNA"/>
</dbReference>
<evidence type="ECO:0000313" key="1">
    <source>
        <dbReference type="EMBL" id="EFN61126.1"/>
    </source>
</evidence>
<reference evidence="1 2" key="1">
    <citation type="journal article" date="2010" name="Science">
        <title>Genomic comparison of the ants Camponotus floridanus and Harpegnathos saltator.</title>
        <authorList>
            <person name="Bonasio R."/>
            <person name="Zhang G."/>
            <person name="Ye C."/>
            <person name="Mutti N.S."/>
            <person name="Fang X."/>
            <person name="Qin N."/>
            <person name="Donahue G."/>
            <person name="Yang P."/>
            <person name="Li Q."/>
            <person name="Li C."/>
            <person name="Zhang P."/>
            <person name="Huang Z."/>
            <person name="Berger S.L."/>
            <person name="Reinberg D."/>
            <person name="Wang J."/>
            <person name="Liebig J."/>
        </authorList>
    </citation>
    <scope>NUCLEOTIDE SEQUENCE [LARGE SCALE GENOMIC DNA]</scope>
    <source>
        <strain evidence="2">C129</strain>
    </source>
</reference>
<dbReference type="Proteomes" id="UP000000311">
    <property type="component" value="Unassembled WGS sequence"/>
</dbReference>